<dbReference type="RefSeq" id="WP_010867797.1">
    <property type="nucleotide sequence ID" value="NC_000868.1"/>
</dbReference>
<sequence length="119" mass="13834">MDPLRRAIDNLRKLSEEFSTVDKGIRANIVGIRRMDIEDTIRTVDKIKARAHSVLEHLMKLAYNESMRYRKAHIKILNELRNLYNSVVSMEIRTGLRDILRRRVLSAKKAIPGKPRATP</sequence>
<name>Q8J2Y2_PYRAB</name>
<organism evidence="1 2">
    <name type="scientific">Pyrococcus abyssi (strain GE5 / Orsay)</name>
    <dbReference type="NCBI Taxonomy" id="272844"/>
    <lineage>
        <taxon>Archaea</taxon>
        <taxon>Methanobacteriati</taxon>
        <taxon>Methanobacteriota</taxon>
        <taxon>Thermococci</taxon>
        <taxon>Thermococcales</taxon>
        <taxon>Thermococcaceae</taxon>
        <taxon>Pyrococcus</taxon>
    </lineage>
</organism>
<dbReference type="Proteomes" id="UP000000810">
    <property type="component" value="Chromosome"/>
</dbReference>
<dbReference type="HOGENOM" id="CLU_2056136_0_0_2"/>
<proteinExistence type="predicted"/>
<evidence type="ECO:0000313" key="1">
    <source>
        <dbReference type="EMBL" id="CAD55657.1"/>
    </source>
</evidence>
<dbReference type="EMBL" id="AJ248285">
    <property type="protein sequence ID" value="CAD55657.1"/>
    <property type="molecule type" value="Genomic_DNA"/>
</dbReference>
<dbReference type="AlphaFoldDB" id="Q8J2Y2"/>
<accession>Q8J2Y2</accession>
<gene>
    <name evidence="1" type="ORF">PAB0464</name>
</gene>
<dbReference type="PATRIC" id="fig|272844.11.peg.713"/>
<keyword evidence="2" id="KW-1185">Reference proteome</keyword>
<dbReference type="KEGG" id="pab:PAB0464"/>
<evidence type="ECO:0000313" key="2">
    <source>
        <dbReference type="Proteomes" id="UP000000810"/>
    </source>
</evidence>
<reference evidence="1 2" key="1">
    <citation type="journal article" date="2003" name="Mol. Microbiol.">
        <title>An integrated analysis of the genome of the hyperthermophilic archaeon Pyrococcus abyssi.</title>
        <authorList>
            <person name="Cohen G."/>
            <person name="Barbe V."/>
            <person name="Flament D."/>
            <person name="Galperin M."/>
            <person name="Heilig R."/>
            <person name="Ripp R."/>
            <person name="Lecompte O."/>
            <person name="Prieur D."/>
            <person name="Poch O."/>
            <person name="Quellerou J."/>
            <person name="Thierry J.C."/>
            <person name="Van der Oost J."/>
            <person name="Weissenbach J."/>
            <person name="Zivanovic Y."/>
            <person name="Forterre P."/>
        </authorList>
    </citation>
    <scope>NUCLEOTIDE SEQUENCE [LARGE SCALE GENOMIC DNA]</scope>
    <source>
        <strain evidence="2">GE5 / Orsay</strain>
    </source>
</reference>
<protein>
    <submittedName>
        <fullName evidence="1">Uncharacterized protein</fullName>
    </submittedName>
</protein>